<feature type="region of interest" description="Disordered" evidence="1">
    <location>
        <begin position="22"/>
        <end position="72"/>
    </location>
</feature>
<evidence type="ECO:0000313" key="3">
    <source>
        <dbReference type="Proteomes" id="UP001179952"/>
    </source>
</evidence>
<organism evidence="2 3">
    <name type="scientific">Acorus gramineus</name>
    <name type="common">Dwarf sweet flag</name>
    <dbReference type="NCBI Taxonomy" id="55184"/>
    <lineage>
        <taxon>Eukaryota</taxon>
        <taxon>Viridiplantae</taxon>
        <taxon>Streptophyta</taxon>
        <taxon>Embryophyta</taxon>
        <taxon>Tracheophyta</taxon>
        <taxon>Spermatophyta</taxon>
        <taxon>Magnoliopsida</taxon>
        <taxon>Liliopsida</taxon>
        <taxon>Acoraceae</taxon>
        <taxon>Acorus</taxon>
    </lineage>
</organism>
<gene>
    <name evidence="2" type="ORF">QJS04_geneDACA017686</name>
</gene>
<comment type="caution">
    <text evidence="2">The sequence shown here is derived from an EMBL/GenBank/DDBJ whole genome shotgun (WGS) entry which is preliminary data.</text>
</comment>
<dbReference type="EMBL" id="JAUJYN010000001">
    <property type="protein sequence ID" value="KAK1280258.1"/>
    <property type="molecule type" value="Genomic_DNA"/>
</dbReference>
<reference evidence="2" key="1">
    <citation type="journal article" date="2023" name="Nat. Commun.">
        <title>Diploid and tetraploid genomes of Acorus and the evolution of monocots.</title>
        <authorList>
            <person name="Ma L."/>
            <person name="Liu K.W."/>
            <person name="Li Z."/>
            <person name="Hsiao Y.Y."/>
            <person name="Qi Y."/>
            <person name="Fu T."/>
            <person name="Tang G.D."/>
            <person name="Zhang D."/>
            <person name="Sun W.H."/>
            <person name="Liu D.K."/>
            <person name="Li Y."/>
            <person name="Chen G.Z."/>
            <person name="Liu X.D."/>
            <person name="Liao X.Y."/>
            <person name="Jiang Y.T."/>
            <person name="Yu X."/>
            <person name="Hao Y."/>
            <person name="Huang J."/>
            <person name="Zhao X.W."/>
            <person name="Ke S."/>
            <person name="Chen Y.Y."/>
            <person name="Wu W.L."/>
            <person name="Hsu J.L."/>
            <person name="Lin Y.F."/>
            <person name="Huang M.D."/>
            <person name="Li C.Y."/>
            <person name="Huang L."/>
            <person name="Wang Z.W."/>
            <person name="Zhao X."/>
            <person name="Zhong W.Y."/>
            <person name="Peng D.H."/>
            <person name="Ahmad S."/>
            <person name="Lan S."/>
            <person name="Zhang J.S."/>
            <person name="Tsai W.C."/>
            <person name="Van de Peer Y."/>
            <person name="Liu Z.J."/>
        </authorList>
    </citation>
    <scope>NUCLEOTIDE SEQUENCE</scope>
    <source>
        <strain evidence="2">SCP</strain>
    </source>
</reference>
<dbReference type="AlphaFoldDB" id="A0AAV9BTL3"/>
<accession>A0AAV9BTL3</accession>
<dbReference type="Proteomes" id="UP001179952">
    <property type="component" value="Unassembled WGS sequence"/>
</dbReference>
<evidence type="ECO:0000256" key="1">
    <source>
        <dbReference type="SAM" id="MobiDB-lite"/>
    </source>
</evidence>
<reference evidence="2" key="2">
    <citation type="submission" date="2023-06" db="EMBL/GenBank/DDBJ databases">
        <authorList>
            <person name="Ma L."/>
            <person name="Liu K.-W."/>
            <person name="Li Z."/>
            <person name="Hsiao Y.-Y."/>
            <person name="Qi Y."/>
            <person name="Fu T."/>
            <person name="Tang G."/>
            <person name="Zhang D."/>
            <person name="Sun W.-H."/>
            <person name="Liu D.-K."/>
            <person name="Li Y."/>
            <person name="Chen G.-Z."/>
            <person name="Liu X.-D."/>
            <person name="Liao X.-Y."/>
            <person name="Jiang Y.-T."/>
            <person name="Yu X."/>
            <person name="Hao Y."/>
            <person name="Huang J."/>
            <person name="Zhao X.-W."/>
            <person name="Ke S."/>
            <person name="Chen Y.-Y."/>
            <person name="Wu W.-L."/>
            <person name="Hsu J.-L."/>
            <person name="Lin Y.-F."/>
            <person name="Huang M.-D."/>
            <person name="Li C.-Y."/>
            <person name="Huang L."/>
            <person name="Wang Z.-W."/>
            <person name="Zhao X."/>
            <person name="Zhong W.-Y."/>
            <person name="Peng D.-H."/>
            <person name="Ahmad S."/>
            <person name="Lan S."/>
            <person name="Zhang J.-S."/>
            <person name="Tsai W.-C."/>
            <person name="Van De Peer Y."/>
            <person name="Liu Z.-J."/>
        </authorList>
    </citation>
    <scope>NUCLEOTIDE SEQUENCE</scope>
    <source>
        <strain evidence="2">SCP</strain>
        <tissue evidence="2">Leaves</tissue>
    </source>
</reference>
<name>A0AAV9BTL3_ACOGR</name>
<proteinExistence type="predicted"/>
<sequence length="175" mass="19080">MTPQSASPAPLHSRIALRLNLSARTSRPVDQGIGTSGTLETGGLTTGTLGPDGSATDTSPTRHPIGGDRSTNLSITPLFKPAFLRRTTPTPILDEVPKQAGLRCPNFSHRQHLGGSLHSHAWWPKHRHLKQRTSLRRNEGLSETPIGLRLFRLTIVHPLSAPPTIFFTQTDLLVK</sequence>
<feature type="compositionally biased region" description="Low complexity" evidence="1">
    <location>
        <begin position="36"/>
        <end position="49"/>
    </location>
</feature>
<keyword evidence="3" id="KW-1185">Reference proteome</keyword>
<evidence type="ECO:0000313" key="2">
    <source>
        <dbReference type="EMBL" id="KAK1280258.1"/>
    </source>
</evidence>
<protein>
    <submittedName>
        <fullName evidence="2">Uncharacterized protein</fullName>
    </submittedName>
</protein>